<dbReference type="EMBL" id="BAABCW010000015">
    <property type="protein sequence ID" value="GAA3516079.1"/>
    <property type="molecule type" value="Genomic_DNA"/>
</dbReference>
<reference evidence="3" key="1">
    <citation type="journal article" date="2019" name="Int. J. Syst. Evol. Microbiol.">
        <title>The Global Catalogue of Microorganisms (GCM) 10K type strain sequencing project: providing services to taxonomists for standard genome sequencing and annotation.</title>
        <authorList>
            <consortium name="The Broad Institute Genomics Platform"/>
            <consortium name="The Broad Institute Genome Sequencing Center for Infectious Disease"/>
            <person name="Wu L."/>
            <person name="Ma J."/>
        </authorList>
    </citation>
    <scope>NUCLEOTIDE SEQUENCE [LARGE SCALE GENOMIC DNA]</scope>
    <source>
        <strain evidence="3">JCM 17106</strain>
    </source>
</reference>
<accession>A0ABP6UT51</accession>
<evidence type="ECO:0000313" key="2">
    <source>
        <dbReference type="EMBL" id="GAA3516079.1"/>
    </source>
</evidence>
<dbReference type="Pfam" id="PF13026">
    <property type="entry name" value="DUF3887"/>
    <property type="match status" value="1"/>
</dbReference>
<evidence type="ECO:0000259" key="1">
    <source>
        <dbReference type="Pfam" id="PF13026"/>
    </source>
</evidence>
<name>A0ABP6UT51_9FLAO</name>
<comment type="caution">
    <text evidence="2">The sequence shown here is derived from an EMBL/GenBank/DDBJ whole genome shotgun (WGS) entry which is preliminary data.</text>
</comment>
<dbReference type="Gene3D" id="3.10.450.590">
    <property type="match status" value="1"/>
</dbReference>
<keyword evidence="3" id="KW-1185">Reference proteome</keyword>
<feature type="domain" description="DUF3887" evidence="1">
    <location>
        <begin position="18"/>
        <end position="100"/>
    </location>
</feature>
<gene>
    <name evidence="2" type="ORF">GCM10022393_32610</name>
</gene>
<sequence length="107" mass="12206">MTSTLVAQNTAAYESTLQKFQEHFNAQETDAIFELYSTQAQEEMTKEGITQFVKGCYGQFGNLKEFIFIEEVENVYSYSILFEKGTLLMDIQLAPDGKITTIQLQEP</sequence>
<evidence type="ECO:0000313" key="3">
    <source>
        <dbReference type="Proteomes" id="UP001500459"/>
    </source>
</evidence>
<dbReference type="Proteomes" id="UP001500459">
    <property type="component" value="Unassembled WGS sequence"/>
</dbReference>
<proteinExistence type="predicted"/>
<organism evidence="2 3">
    <name type="scientific">Aquimarina addita</name>
    <dbReference type="NCBI Taxonomy" id="870485"/>
    <lineage>
        <taxon>Bacteria</taxon>
        <taxon>Pseudomonadati</taxon>
        <taxon>Bacteroidota</taxon>
        <taxon>Flavobacteriia</taxon>
        <taxon>Flavobacteriales</taxon>
        <taxon>Flavobacteriaceae</taxon>
        <taxon>Aquimarina</taxon>
    </lineage>
</organism>
<dbReference type="InterPro" id="IPR024981">
    <property type="entry name" value="DUF3887"/>
</dbReference>
<protein>
    <recommendedName>
        <fullName evidence="1">DUF3887 domain-containing protein</fullName>
    </recommendedName>
</protein>